<dbReference type="EMBL" id="BSYA01000013">
    <property type="protein sequence ID" value="GMG24708.1"/>
    <property type="molecule type" value="Genomic_DNA"/>
</dbReference>
<gene>
    <name evidence="2" type="ORF">Aory04_000189700</name>
</gene>
<feature type="signal peptide" evidence="1">
    <location>
        <begin position="1"/>
        <end position="17"/>
    </location>
</feature>
<keyword evidence="1" id="KW-0732">Signal</keyword>
<protein>
    <submittedName>
        <fullName evidence="2">Unnamed protein product</fullName>
    </submittedName>
</protein>
<organism evidence="2 3">
    <name type="scientific">Aspergillus oryzae</name>
    <name type="common">Yellow koji mold</name>
    <dbReference type="NCBI Taxonomy" id="5062"/>
    <lineage>
        <taxon>Eukaryota</taxon>
        <taxon>Fungi</taxon>
        <taxon>Dikarya</taxon>
        <taxon>Ascomycota</taxon>
        <taxon>Pezizomycotina</taxon>
        <taxon>Eurotiomycetes</taxon>
        <taxon>Eurotiomycetidae</taxon>
        <taxon>Eurotiales</taxon>
        <taxon>Aspergillaceae</taxon>
        <taxon>Aspergillus</taxon>
        <taxon>Aspergillus subgen. Circumdati</taxon>
    </lineage>
</organism>
<sequence length="152" mass="17294">MKLPSILILCLYYSSSSKLTEQKDGDYHHISTIPPLKNIVAKAQASSADEHILDTKPGHPRINSERYTCRDYVADECNDDEPFSDKLGNNQRPRRCKISEMERKEPYLTIGISVVRENNRRYGSDSKADKGGSNTRDNPWLFLESHFVSDGC</sequence>
<feature type="chain" id="PRO_5042856908" evidence="1">
    <location>
        <begin position="18"/>
        <end position="152"/>
    </location>
</feature>
<evidence type="ECO:0000256" key="1">
    <source>
        <dbReference type="SAM" id="SignalP"/>
    </source>
</evidence>
<dbReference type="Proteomes" id="UP001165205">
    <property type="component" value="Unassembled WGS sequence"/>
</dbReference>
<dbReference type="AlphaFoldDB" id="A0AAN4Y9M4"/>
<comment type="caution">
    <text evidence="2">The sequence shown here is derived from an EMBL/GenBank/DDBJ whole genome shotgun (WGS) entry which is preliminary data.</text>
</comment>
<name>A0AAN4Y9M4_ASPOZ</name>
<evidence type="ECO:0000313" key="2">
    <source>
        <dbReference type="EMBL" id="GMG24708.1"/>
    </source>
</evidence>
<proteinExistence type="predicted"/>
<evidence type="ECO:0000313" key="3">
    <source>
        <dbReference type="Proteomes" id="UP001165205"/>
    </source>
</evidence>
<reference evidence="2" key="1">
    <citation type="submission" date="2023-04" db="EMBL/GenBank/DDBJ databases">
        <title>Aspergillus oryzae NBRC 4228.</title>
        <authorList>
            <person name="Ichikawa N."/>
            <person name="Sato H."/>
            <person name="Tonouchi N."/>
        </authorList>
    </citation>
    <scope>NUCLEOTIDE SEQUENCE</scope>
    <source>
        <strain evidence="2">NBRC 4228</strain>
    </source>
</reference>
<accession>A0AAN4Y9M4</accession>